<feature type="domain" description="Sulfatase N-terminal" evidence="2">
    <location>
        <begin position="265"/>
        <end position="541"/>
    </location>
</feature>
<keyword evidence="1" id="KW-1133">Transmembrane helix</keyword>
<dbReference type="InterPro" id="IPR052701">
    <property type="entry name" value="GAG_Ulvan_Degrading_Sulfatases"/>
</dbReference>
<name>A0AAE3VFB3_9BACT</name>
<reference evidence="4" key="1">
    <citation type="submission" date="2023-07" db="EMBL/GenBank/DDBJ databases">
        <title>Genomic Encyclopedia of Type Strains, Phase IV (KMG-IV): sequencing the most valuable type-strain genomes for metagenomic binning, comparative biology and taxonomic classification.</title>
        <authorList>
            <person name="Goeker M."/>
        </authorList>
    </citation>
    <scope>NUCLEOTIDE SEQUENCE</scope>
    <source>
        <strain evidence="4">DSM 24202</strain>
    </source>
</reference>
<feature type="transmembrane region" description="Helical" evidence="1">
    <location>
        <begin position="40"/>
        <end position="64"/>
    </location>
</feature>
<dbReference type="Pfam" id="PF00884">
    <property type="entry name" value="Sulfatase"/>
    <property type="match status" value="1"/>
</dbReference>
<proteinExistence type="predicted"/>
<accession>A0AAE3VFB3</accession>
<dbReference type="SUPFAM" id="SSF53649">
    <property type="entry name" value="Alkaline phosphatase-like"/>
    <property type="match status" value="1"/>
</dbReference>
<organism evidence="4 5">
    <name type="scientific">Oligosphaera ethanolica</name>
    <dbReference type="NCBI Taxonomy" id="760260"/>
    <lineage>
        <taxon>Bacteria</taxon>
        <taxon>Pseudomonadati</taxon>
        <taxon>Lentisphaerota</taxon>
        <taxon>Oligosphaeria</taxon>
        <taxon>Oligosphaerales</taxon>
        <taxon>Oligosphaeraceae</taxon>
        <taxon>Oligosphaera</taxon>
    </lineage>
</organism>
<sequence length="643" mass="72518">MHKSGSRSLLYGVLLYAATLPYFLWFAFQHDDGRGFFRLFFLAVTALANAGLLVLPPLGFALLGETLGDSRGFRRVLPGFFWTLAALTAGLTHVFLVIDAVILLKFGYHFNGFVWNLLITPGGFESMGLESHTIIPGFIAIIVIMAAHGALAFVSRRSRRLPALAARHRAIFSWWRLALPLALCLLFSLLSTGVADFNLHQHALMAQDAFPFVLTMRMRSTMRSLGFAEPDRKSRAVLQAMNGDDGYLSYPLRPIQRRTPDKPMNIVWLVGESLRADLLNEEAMPNSWQLAAKGHRFTEHYSGGHGTRPGMFSMFYGLYANTWDHFLRLSRGPLLIDWLLADDYQFLCVTSAKFTYPEFDRTIFSALPNASMISDSKGQPWLRDIRNTDRIVDFIADRDASRPFFVFSFFESTHAPYTFPDDAVIRPDYLPELNYATLSAKDAPRIYNRAVNAAYHLDRQIGRIITALSEQGFMDNTIIVITGDHGEEFYEKGFLGHNSTFVQEQIRTPWVLYAPGSTPAVHALMTHHTDMVPTIAPLLGVKNPPEDFSVGQNALAMTGEREFFIVCGWEIATIVTQTHKMLLPLGAKARFRKQQLSTLNDRPCSEDEEDDFYANHHGLLGKAQHDMWKFVANRDDDHKVAAH</sequence>
<evidence type="ECO:0000313" key="4">
    <source>
        <dbReference type="EMBL" id="MDQ0289223.1"/>
    </source>
</evidence>
<dbReference type="EMBL" id="JAUSVL010000001">
    <property type="protein sequence ID" value="MDQ0289223.1"/>
    <property type="molecule type" value="Genomic_DNA"/>
</dbReference>
<evidence type="ECO:0000259" key="3">
    <source>
        <dbReference type="Pfam" id="PF11893"/>
    </source>
</evidence>
<dbReference type="Gene3D" id="3.40.720.10">
    <property type="entry name" value="Alkaline Phosphatase, subunit A"/>
    <property type="match status" value="1"/>
</dbReference>
<dbReference type="RefSeq" id="WP_307260590.1">
    <property type="nucleotide sequence ID" value="NZ_JAUSVL010000001.1"/>
</dbReference>
<feature type="transmembrane region" description="Helical" evidence="1">
    <location>
        <begin position="76"/>
        <end position="104"/>
    </location>
</feature>
<dbReference type="AlphaFoldDB" id="A0AAE3VFB3"/>
<evidence type="ECO:0000313" key="5">
    <source>
        <dbReference type="Proteomes" id="UP001238163"/>
    </source>
</evidence>
<feature type="domain" description="Inner membrane protein YejM N-terminal" evidence="3">
    <location>
        <begin position="80"/>
        <end position="256"/>
    </location>
</feature>
<feature type="transmembrane region" description="Helical" evidence="1">
    <location>
        <begin position="9"/>
        <end position="28"/>
    </location>
</feature>
<dbReference type="InterPro" id="IPR012159">
    <property type="entry name" value="YejM-like"/>
</dbReference>
<keyword evidence="5" id="KW-1185">Reference proteome</keyword>
<comment type="caution">
    <text evidence="4">The sequence shown here is derived from an EMBL/GenBank/DDBJ whole genome shotgun (WGS) entry which is preliminary data.</text>
</comment>
<gene>
    <name evidence="4" type="ORF">J3R75_001330</name>
</gene>
<feature type="transmembrane region" description="Helical" evidence="1">
    <location>
        <begin position="174"/>
        <end position="195"/>
    </location>
</feature>
<feature type="transmembrane region" description="Helical" evidence="1">
    <location>
        <begin position="134"/>
        <end position="154"/>
    </location>
</feature>
<dbReference type="PANTHER" id="PTHR43751:SF3">
    <property type="entry name" value="SULFATASE N-TERMINAL DOMAIN-CONTAINING PROTEIN"/>
    <property type="match status" value="1"/>
</dbReference>
<dbReference type="Pfam" id="PF11893">
    <property type="entry name" value="DUF3413"/>
    <property type="match status" value="1"/>
</dbReference>
<dbReference type="PANTHER" id="PTHR43751">
    <property type="entry name" value="SULFATASE"/>
    <property type="match status" value="1"/>
</dbReference>
<dbReference type="CDD" id="cd16148">
    <property type="entry name" value="sulfatase_like"/>
    <property type="match status" value="1"/>
</dbReference>
<keyword evidence="1" id="KW-0472">Membrane</keyword>
<dbReference type="PIRSF" id="PIRSF004950">
    <property type="entry name" value="Mmb_sulf_HI0842"/>
    <property type="match status" value="1"/>
</dbReference>
<dbReference type="InterPro" id="IPR017850">
    <property type="entry name" value="Alkaline_phosphatase_core_sf"/>
</dbReference>
<keyword evidence="1" id="KW-0812">Transmembrane</keyword>
<dbReference type="InterPro" id="IPR024588">
    <property type="entry name" value="YejM_N"/>
</dbReference>
<evidence type="ECO:0000256" key="1">
    <source>
        <dbReference type="SAM" id="Phobius"/>
    </source>
</evidence>
<dbReference type="Proteomes" id="UP001238163">
    <property type="component" value="Unassembled WGS sequence"/>
</dbReference>
<protein>
    <submittedName>
        <fullName evidence="4">Membrane-anchored protein YejM (Alkaline phosphatase superfamily)</fullName>
    </submittedName>
</protein>
<evidence type="ECO:0000259" key="2">
    <source>
        <dbReference type="Pfam" id="PF00884"/>
    </source>
</evidence>
<dbReference type="InterPro" id="IPR000917">
    <property type="entry name" value="Sulfatase_N"/>
</dbReference>